<dbReference type="EMBL" id="JAUCMV010000005">
    <property type="protein sequence ID" value="KAK0393025.1"/>
    <property type="molecule type" value="Genomic_DNA"/>
</dbReference>
<accession>A0AA39GSZ8</accession>
<organism evidence="2 3">
    <name type="scientific">Steinernema hermaphroditum</name>
    <dbReference type="NCBI Taxonomy" id="289476"/>
    <lineage>
        <taxon>Eukaryota</taxon>
        <taxon>Metazoa</taxon>
        <taxon>Ecdysozoa</taxon>
        <taxon>Nematoda</taxon>
        <taxon>Chromadorea</taxon>
        <taxon>Rhabditida</taxon>
        <taxon>Tylenchina</taxon>
        <taxon>Panagrolaimomorpha</taxon>
        <taxon>Strongyloidoidea</taxon>
        <taxon>Steinernematidae</taxon>
        <taxon>Steinernema</taxon>
    </lineage>
</organism>
<proteinExistence type="predicted"/>
<feature type="transmembrane region" description="Helical" evidence="1">
    <location>
        <begin position="41"/>
        <end position="64"/>
    </location>
</feature>
<reference evidence="2" key="1">
    <citation type="submission" date="2023-06" db="EMBL/GenBank/DDBJ databases">
        <title>Genomic analysis of the entomopathogenic nematode Steinernema hermaphroditum.</title>
        <authorList>
            <person name="Schwarz E.M."/>
            <person name="Heppert J.K."/>
            <person name="Baniya A."/>
            <person name="Schwartz H.T."/>
            <person name="Tan C.-H."/>
            <person name="Antoshechkin I."/>
            <person name="Sternberg P.W."/>
            <person name="Goodrich-Blair H."/>
            <person name="Dillman A.R."/>
        </authorList>
    </citation>
    <scope>NUCLEOTIDE SEQUENCE</scope>
    <source>
        <strain evidence="2">PS9179</strain>
        <tissue evidence="2">Whole animal</tissue>
    </source>
</reference>
<comment type="caution">
    <text evidence="2">The sequence shown here is derived from an EMBL/GenBank/DDBJ whole genome shotgun (WGS) entry which is preliminary data.</text>
</comment>
<protein>
    <submittedName>
        <fullName evidence="2">Uncharacterized protein</fullName>
    </submittedName>
</protein>
<dbReference type="AlphaFoldDB" id="A0AA39GSZ8"/>
<sequence>MDDPYYDRDEAVTKWVDEVEATDDDVEAIDIQLCRTRLYKILLNFGLSFVFLGICAGALIYSFVRGEVGSGSGMIENRNASQNFTIFVNEYAVGGVYKITLRHAVDGQEYHREKMPVKTTKSFWYQNDDERKIAHKIDENRVVYVFRTYSYWIYLDKKGNAHRCDRDDNLTYLDYVKRLGLAKMHNPHSEMEITHDGREVFIYDGDPQYVLLQDKANGALLGWDTYFGAHNDSQIYKTEYWYPKMLPTKPSEAVFDDISGLCGP</sequence>
<gene>
    <name evidence="2" type="ORF">QR680_000020</name>
</gene>
<name>A0AA39GSZ8_9BILA</name>
<keyword evidence="3" id="KW-1185">Reference proteome</keyword>
<dbReference type="Proteomes" id="UP001175271">
    <property type="component" value="Unassembled WGS sequence"/>
</dbReference>
<evidence type="ECO:0000256" key="1">
    <source>
        <dbReference type="SAM" id="Phobius"/>
    </source>
</evidence>
<evidence type="ECO:0000313" key="3">
    <source>
        <dbReference type="Proteomes" id="UP001175271"/>
    </source>
</evidence>
<keyword evidence="1" id="KW-0472">Membrane</keyword>
<keyword evidence="1" id="KW-0812">Transmembrane</keyword>
<keyword evidence="1" id="KW-1133">Transmembrane helix</keyword>
<evidence type="ECO:0000313" key="2">
    <source>
        <dbReference type="EMBL" id="KAK0393025.1"/>
    </source>
</evidence>